<dbReference type="RefSeq" id="WP_157053846.1">
    <property type="nucleotide sequence ID" value="NZ_AZEC01000020.1"/>
</dbReference>
<dbReference type="STRING" id="1423792.FD09_GL001511"/>
<dbReference type="PATRIC" id="fig|1423792.3.peg.1528"/>
<feature type="transmembrane region" description="Helical" evidence="1">
    <location>
        <begin position="6"/>
        <end position="29"/>
    </location>
</feature>
<dbReference type="OrthoDB" id="2329077at2"/>
<keyword evidence="3" id="KW-1185">Reference proteome</keyword>
<dbReference type="EMBL" id="AZEC01000020">
    <property type="protein sequence ID" value="KRL08745.1"/>
    <property type="molecule type" value="Genomic_DNA"/>
</dbReference>
<name>A0A0R1MMW4_9LACO</name>
<evidence type="ECO:0000313" key="3">
    <source>
        <dbReference type="Proteomes" id="UP000051330"/>
    </source>
</evidence>
<evidence type="ECO:0000313" key="2">
    <source>
        <dbReference type="EMBL" id="KRL08745.1"/>
    </source>
</evidence>
<accession>A0A0R1MMW4</accession>
<evidence type="ECO:0000256" key="1">
    <source>
        <dbReference type="SAM" id="Phobius"/>
    </source>
</evidence>
<organism evidence="2 3">
    <name type="scientific">Schleiferilactobacillus perolens DSM 12744</name>
    <dbReference type="NCBI Taxonomy" id="1423792"/>
    <lineage>
        <taxon>Bacteria</taxon>
        <taxon>Bacillati</taxon>
        <taxon>Bacillota</taxon>
        <taxon>Bacilli</taxon>
        <taxon>Lactobacillales</taxon>
        <taxon>Lactobacillaceae</taxon>
        <taxon>Schleiferilactobacillus</taxon>
    </lineage>
</organism>
<proteinExistence type="predicted"/>
<reference evidence="2 3" key="1">
    <citation type="journal article" date="2015" name="Genome Announc.">
        <title>Expanding the biotechnology potential of lactobacilli through comparative genomics of 213 strains and associated genera.</title>
        <authorList>
            <person name="Sun Z."/>
            <person name="Harris H.M."/>
            <person name="McCann A."/>
            <person name="Guo C."/>
            <person name="Argimon S."/>
            <person name="Zhang W."/>
            <person name="Yang X."/>
            <person name="Jeffery I.B."/>
            <person name="Cooney J.C."/>
            <person name="Kagawa T.F."/>
            <person name="Liu W."/>
            <person name="Song Y."/>
            <person name="Salvetti E."/>
            <person name="Wrobel A."/>
            <person name="Rasinkangas P."/>
            <person name="Parkhill J."/>
            <person name="Rea M.C."/>
            <person name="O'Sullivan O."/>
            <person name="Ritari J."/>
            <person name="Douillard F.P."/>
            <person name="Paul Ross R."/>
            <person name="Yang R."/>
            <person name="Briner A.E."/>
            <person name="Felis G.E."/>
            <person name="de Vos W.M."/>
            <person name="Barrangou R."/>
            <person name="Klaenhammer T.R."/>
            <person name="Caufield P.W."/>
            <person name="Cui Y."/>
            <person name="Zhang H."/>
            <person name="O'Toole P.W."/>
        </authorList>
    </citation>
    <scope>NUCLEOTIDE SEQUENCE [LARGE SCALE GENOMIC DNA]</scope>
    <source>
        <strain evidence="2 3">DSM 12744</strain>
    </source>
</reference>
<keyword evidence="1" id="KW-0812">Transmembrane</keyword>
<protein>
    <submittedName>
        <fullName evidence="2">Uncharacterized protein</fullName>
    </submittedName>
</protein>
<keyword evidence="1" id="KW-0472">Membrane</keyword>
<sequence>MWWAMIAIVMMALVSMALVYFSDGGWAMYGGRMLQTVRHDEERFVRFWRLVFSR</sequence>
<dbReference type="AlphaFoldDB" id="A0A0R1MMW4"/>
<keyword evidence="1" id="KW-1133">Transmembrane helix</keyword>
<dbReference type="Proteomes" id="UP000051330">
    <property type="component" value="Unassembled WGS sequence"/>
</dbReference>
<comment type="caution">
    <text evidence="2">The sequence shown here is derived from an EMBL/GenBank/DDBJ whole genome shotgun (WGS) entry which is preliminary data.</text>
</comment>
<gene>
    <name evidence="2" type="ORF">FD09_GL001511</name>
</gene>